<name>A0A382KL00_9ZZZZ</name>
<evidence type="ECO:0000313" key="1">
    <source>
        <dbReference type="EMBL" id="SVC24022.1"/>
    </source>
</evidence>
<sequence length="398" mass="44421">MRVIKLIIAIHLSIFSFTYSQDGWEHQWWGTPDFYDVSASSDSIAWYVGHANMAIRVTPDNKYWYQIGDEEFITFTTAYTHPGGLGETCFMGTTNGSIYRISSQVETDNYVWEEIYAFQDSGYGFINGVHFFDENDGIALADPPLAPDGYSEYLILTTNDGGNTWEEVGEENGVPIVTGSWGILGWWDVVGDNIWYPVFSPEDSTTSSIILHSSDRGQNWVTLPVPDEFSEFFFGITFSNENDGFISAYDGFTAATSDGGQSWSDPVQYEEFQIVQPKCAKGTQTIFARYGPEIIRSDDWGGTWDSQGEPSNALVKSFDVLDENVVWAAGDNQLILKTTNGGGTGLSTVRDPSNPMVPENITLEQNYPNPFNPYTKIKFKLEQSGPVRLSIFNVLGQE</sequence>
<dbReference type="EMBL" id="UINC01080774">
    <property type="protein sequence ID" value="SVC24022.1"/>
    <property type="molecule type" value="Genomic_DNA"/>
</dbReference>
<dbReference type="InterPro" id="IPR015943">
    <property type="entry name" value="WD40/YVTN_repeat-like_dom_sf"/>
</dbReference>
<organism evidence="1">
    <name type="scientific">marine metagenome</name>
    <dbReference type="NCBI Taxonomy" id="408172"/>
    <lineage>
        <taxon>unclassified sequences</taxon>
        <taxon>metagenomes</taxon>
        <taxon>ecological metagenomes</taxon>
    </lineage>
</organism>
<dbReference type="PANTHER" id="PTHR47199:SF2">
    <property type="entry name" value="PHOTOSYSTEM II STABILITY_ASSEMBLY FACTOR HCF136, CHLOROPLASTIC"/>
    <property type="match status" value="1"/>
</dbReference>
<dbReference type="SUPFAM" id="SSF110296">
    <property type="entry name" value="Oligoxyloglucan reducing end-specific cellobiohydrolase"/>
    <property type="match status" value="1"/>
</dbReference>
<gene>
    <name evidence="1" type="ORF">METZ01_LOCUS276876</name>
</gene>
<evidence type="ECO:0008006" key="2">
    <source>
        <dbReference type="Google" id="ProtNLM"/>
    </source>
</evidence>
<dbReference type="PANTHER" id="PTHR47199">
    <property type="entry name" value="PHOTOSYSTEM II STABILITY/ASSEMBLY FACTOR HCF136, CHLOROPLASTIC"/>
    <property type="match status" value="1"/>
</dbReference>
<feature type="non-terminal residue" evidence="1">
    <location>
        <position position="398"/>
    </location>
</feature>
<reference evidence="1" key="1">
    <citation type="submission" date="2018-05" db="EMBL/GenBank/DDBJ databases">
        <authorList>
            <person name="Lanie J.A."/>
            <person name="Ng W.-L."/>
            <person name="Kazmierczak K.M."/>
            <person name="Andrzejewski T.M."/>
            <person name="Davidsen T.M."/>
            <person name="Wayne K.J."/>
            <person name="Tettelin H."/>
            <person name="Glass J.I."/>
            <person name="Rusch D."/>
            <person name="Podicherti R."/>
            <person name="Tsui H.-C.T."/>
            <person name="Winkler M.E."/>
        </authorList>
    </citation>
    <scope>NUCLEOTIDE SEQUENCE</scope>
</reference>
<proteinExistence type="predicted"/>
<dbReference type="Gene3D" id="2.130.10.10">
    <property type="entry name" value="YVTN repeat-like/Quinoprotein amine dehydrogenase"/>
    <property type="match status" value="1"/>
</dbReference>
<accession>A0A382KL00</accession>
<dbReference type="AlphaFoldDB" id="A0A382KL00"/>
<protein>
    <recommendedName>
        <fullName evidence="2">Photosynthesis system II assembly factor Ycf48/Hcf136-like domain-containing protein</fullName>
    </recommendedName>
</protein>